<evidence type="ECO:0000256" key="1">
    <source>
        <dbReference type="SAM" id="MobiDB-lite"/>
    </source>
</evidence>
<name>A0A0E3VX78_9BRAD</name>
<dbReference type="AlphaFoldDB" id="A0A0E3VX78"/>
<evidence type="ECO:0000313" key="3">
    <source>
        <dbReference type="Proteomes" id="UP000063308"/>
    </source>
</evidence>
<evidence type="ECO:0000313" key="2">
    <source>
        <dbReference type="EMBL" id="BAR62185.1"/>
    </source>
</evidence>
<feature type="region of interest" description="Disordered" evidence="1">
    <location>
        <begin position="1"/>
        <end position="24"/>
    </location>
</feature>
<dbReference type="Proteomes" id="UP000063308">
    <property type="component" value="Chromosome"/>
</dbReference>
<protein>
    <submittedName>
        <fullName evidence="2">Uncharacterized protein</fullName>
    </submittedName>
</protein>
<sequence>MSRTSAAKRSAEPGPSSFLAGHHSSLARGTDQFISLVDKSMRIASSNRTADHRL</sequence>
<reference evidence="2 3" key="1">
    <citation type="submission" date="2014-11" db="EMBL/GenBank/DDBJ databases">
        <title>Symbiosis island explosion on the genome of extra-slow-growing strains of soybean bradyrhizobia with massive insertion sequences.</title>
        <authorList>
            <person name="Iida T."/>
            <person name="Minamisawa K."/>
        </authorList>
    </citation>
    <scope>NUCLEOTIDE SEQUENCE [LARGE SCALE GENOMIC DNA]</scope>
    <source>
        <strain evidence="2 3">NK6</strain>
    </source>
</reference>
<organism evidence="2 3">
    <name type="scientific">Bradyrhizobium diazoefficiens</name>
    <dbReference type="NCBI Taxonomy" id="1355477"/>
    <lineage>
        <taxon>Bacteria</taxon>
        <taxon>Pseudomonadati</taxon>
        <taxon>Pseudomonadota</taxon>
        <taxon>Alphaproteobacteria</taxon>
        <taxon>Hyphomicrobiales</taxon>
        <taxon>Nitrobacteraceae</taxon>
        <taxon>Bradyrhizobium</taxon>
    </lineage>
</organism>
<gene>
    <name evidence="2" type="ORF">NK6_9042</name>
</gene>
<accession>A0A0E3VX78</accession>
<proteinExistence type="predicted"/>
<dbReference type="EMBL" id="AP014685">
    <property type="protein sequence ID" value="BAR62185.1"/>
    <property type="molecule type" value="Genomic_DNA"/>
</dbReference>